<dbReference type="InterPro" id="IPR043825">
    <property type="entry name" value="DUF5802"/>
</dbReference>
<protein>
    <submittedName>
        <fullName evidence="1">Uncharacterized protein</fullName>
    </submittedName>
</protein>
<name>A0A897N3D1_9EURY</name>
<evidence type="ECO:0000313" key="1">
    <source>
        <dbReference type="EMBL" id="QSG05813.1"/>
    </source>
</evidence>
<dbReference type="RefSeq" id="WP_229115617.1">
    <property type="nucleotide sequence ID" value="NZ_CP064787.1"/>
</dbReference>
<gene>
    <name evidence="1" type="ORF">HSR121_1470</name>
</gene>
<dbReference type="Proteomes" id="UP000663525">
    <property type="component" value="Chromosome"/>
</dbReference>
<dbReference type="AlphaFoldDB" id="A0A897N3D1"/>
<dbReference type="EMBL" id="CP064787">
    <property type="protein sequence ID" value="QSG05813.1"/>
    <property type="molecule type" value="Genomic_DNA"/>
</dbReference>
<dbReference type="Pfam" id="PF19118">
    <property type="entry name" value="DUF5802"/>
    <property type="match status" value="1"/>
</dbReference>
<organism evidence="1 2">
    <name type="scientific">Halapricum desulfuricans</name>
    <dbReference type="NCBI Taxonomy" id="2841257"/>
    <lineage>
        <taxon>Archaea</taxon>
        <taxon>Methanobacteriati</taxon>
        <taxon>Methanobacteriota</taxon>
        <taxon>Stenosarchaea group</taxon>
        <taxon>Halobacteria</taxon>
        <taxon>Halobacteriales</taxon>
        <taxon>Haloarculaceae</taxon>
        <taxon>Halapricum</taxon>
    </lineage>
</organism>
<dbReference type="GeneID" id="68855071"/>
<proteinExistence type="predicted"/>
<evidence type="ECO:0000313" key="2">
    <source>
        <dbReference type="Proteomes" id="UP000663525"/>
    </source>
</evidence>
<sequence>MFEQFSRGYYLGRLYVEPQDQQPATLCRQQYEQIAAQLYAEQGRTTPDRPLVMKLGTRHFRVHGDDGVPADTLAVPPRILEADTRIHNPPALREVFLAKADRAEQLLEMEQSLPDQTGI</sequence>
<reference evidence="1" key="1">
    <citation type="submission" date="2020-11" db="EMBL/GenBank/DDBJ databases">
        <title>Carbohydrate-dependent, anaerobic sulfur respiration: A novel catabolism in halophilic archaea.</title>
        <authorList>
            <person name="Sorokin D.Y."/>
            <person name="Messina E."/>
            <person name="Smedile F."/>
            <person name="La Cono V."/>
            <person name="Hallsworth J.E."/>
            <person name="Yakimov M.M."/>
        </authorList>
    </citation>
    <scope>NUCLEOTIDE SEQUENCE</scope>
    <source>
        <strain evidence="1">HSR12-1</strain>
    </source>
</reference>
<accession>A0A897N3D1</accession>